<proteinExistence type="predicted"/>
<evidence type="ECO:0000313" key="2">
    <source>
        <dbReference type="Proteomes" id="UP000694892"/>
    </source>
</evidence>
<reference evidence="2" key="1">
    <citation type="journal article" date="2016" name="Nature">
        <title>Genome evolution in the allotetraploid frog Xenopus laevis.</title>
        <authorList>
            <person name="Session A.M."/>
            <person name="Uno Y."/>
            <person name="Kwon T."/>
            <person name="Chapman J.A."/>
            <person name="Toyoda A."/>
            <person name="Takahashi S."/>
            <person name="Fukui A."/>
            <person name="Hikosaka A."/>
            <person name="Suzuki A."/>
            <person name="Kondo M."/>
            <person name="van Heeringen S.J."/>
            <person name="Quigley I."/>
            <person name="Heinz S."/>
            <person name="Ogino H."/>
            <person name="Ochi H."/>
            <person name="Hellsten U."/>
            <person name="Lyons J.B."/>
            <person name="Simakov O."/>
            <person name="Putnam N."/>
            <person name="Stites J."/>
            <person name="Kuroki Y."/>
            <person name="Tanaka T."/>
            <person name="Michiue T."/>
            <person name="Watanabe M."/>
            <person name="Bogdanovic O."/>
            <person name="Lister R."/>
            <person name="Georgiou G."/>
            <person name="Paranjpe S.S."/>
            <person name="van Kruijsbergen I."/>
            <person name="Shu S."/>
            <person name="Carlson J."/>
            <person name="Kinoshita T."/>
            <person name="Ohta Y."/>
            <person name="Mawaribuchi S."/>
            <person name="Jenkins J."/>
            <person name="Grimwood J."/>
            <person name="Schmutz J."/>
            <person name="Mitros T."/>
            <person name="Mozaffari S.V."/>
            <person name="Suzuki Y."/>
            <person name="Haramoto Y."/>
            <person name="Yamamoto T.S."/>
            <person name="Takagi C."/>
            <person name="Heald R."/>
            <person name="Miller K."/>
            <person name="Haudenschild C."/>
            <person name="Kitzman J."/>
            <person name="Nakayama T."/>
            <person name="Izutsu Y."/>
            <person name="Robert J."/>
            <person name="Fortriede J."/>
            <person name="Burns K."/>
            <person name="Lotay V."/>
            <person name="Karimi K."/>
            <person name="Yasuoka Y."/>
            <person name="Dichmann D.S."/>
            <person name="Flajnik M.F."/>
            <person name="Houston D.W."/>
            <person name="Shendure J."/>
            <person name="DuPasquier L."/>
            <person name="Vize P.D."/>
            <person name="Zorn A.M."/>
            <person name="Ito M."/>
            <person name="Marcotte E.M."/>
            <person name="Wallingford J.B."/>
            <person name="Ito Y."/>
            <person name="Asashima M."/>
            <person name="Ueno N."/>
            <person name="Matsuda Y."/>
            <person name="Veenstra G.J."/>
            <person name="Fujiyama A."/>
            <person name="Harland R.M."/>
            <person name="Taira M."/>
            <person name="Rokhsar D.S."/>
        </authorList>
    </citation>
    <scope>NUCLEOTIDE SEQUENCE [LARGE SCALE GENOMIC DNA]</scope>
    <source>
        <strain evidence="2">J</strain>
    </source>
</reference>
<dbReference type="EMBL" id="CM004470">
    <property type="protein sequence ID" value="OCT91056.1"/>
    <property type="molecule type" value="Genomic_DNA"/>
</dbReference>
<protein>
    <submittedName>
        <fullName evidence="1">Uncharacterized protein</fullName>
    </submittedName>
</protein>
<gene>
    <name evidence="1" type="ORF">XELAEV_18019675mg</name>
</gene>
<accession>A0A974DHR9</accession>
<sequence>MCRSHIFPSSAPTGTVIPLWPDVTLRLPEALPKRKVAGLRIRVREPSLLLLPEMSQRACTLIPTSCAVLEPSLHCPITRPHLYF</sequence>
<organism evidence="1 2">
    <name type="scientific">Xenopus laevis</name>
    <name type="common">African clawed frog</name>
    <dbReference type="NCBI Taxonomy" id="8355"/>
    <lineage>
        <taxon>Eukaryota</taxon>
        <taxon>Metazoa</taxon>
        <taxon>Chordata</taxon>
        <taxon>Craniata</taxon>
        <taxon>Vertebrata</taxon>
        <taxon>Euteleostomi</taxon>
        <taxon>Amphibia</taxon>
        <taxon>Batrachia</taxon>
        <taxon>Anura</taxon>
        <taxon>Pipoidea</taxon>
        <taxon>Pipidae</taxon>
        <taxon>Xenopodinae</taxon>
        <taxon>Xenopus</taxon>
        <taxon>Xenopus</taxon>
    </lineage>
</organism>
<evidence type="ECO:0000313" key="1">
    <source>
        <dbReference type="EMBL" id="OCT91056.1"/>
    </source>
</evidence>
<name>A0A974DHR9_XENLA</name>
<dbReference type="AlphaFoldDB" id="A0A974DHR9"/>
<dbReference type="Proteomes" id="UP000694892">
    <property type="component" value="Chromosome 3L"/>
</dbReference>